<dbReference type="GO" id="GO:0005615">
    <property type="term" value="C:extracellular space"/>
    <property type="evidence" value="ECO:0007669"/>
    <property type="project" value="TreeGrafter"/>
</dbReference>
<evidence type="ECO:0000259" key="3">
    <source>
        <dbReference type="Pfam" id="PF11838"/>
    </source>
</evidence>
<keyword evidence="2" id="KW-0645">Protease</keyword>
<dbReference type="GO" id="GO:0042277">
    <property type="term" value="F:peptide binding"/>
    <property type="evidence" value="ECO:0007669"/>
    <property type="project" value="TreeGrafter"/>
</dbReference>
<dbReference type="Proteomes" id="UP001331761">
    <property type="component" value="Unassembled WGS sequence"/>
</dbReference>
<dbReference type="AlphaFoldDB" id="A0AAN8EPW6"/>
<dbReference type="GO" id="GO:0006508">
    <property type="term" value="P:proteolysis"/>
    <property type="evidence" value="ECO:0007669"/>
    <property type="project" value="TreeGrafter"/>
</dbReference>
<accession>A0AAN8EPW6</accession>
<comment type="caution">
    <text evidence="4">The sequence shown here is derived from an EMBL/GenBank/DDBJ whole genome shotgun (WGS) entry which is preliminary data.</text>
</comment>
<dbReference type="GO" id="GO:0005737">
    <property type="term" value="C:cytoplasm"/>
    <property type="evidence" value="ECO:0007669"/>
    <property type="project" value="TreeGrafter"/>
</dbReference>
<comment type="similarity">
    <text evidence="1">Belongs to the peptidase M1 family.</text>
</comment>
<reference evidence="4 5" key="1">
    <citation type="submission" date="2019-10" db="EMBL/GenBank/DDBJ databases">
        <title>Assembly and Annotation for the nematode Trichostrongylus colubriformis.</title>
        <authorList>
            <person name="Martin J."/>
        </authorList>
    </citation>
    <scope>NUCLEOTIDE SEQUENCE [LARGE SCALE GENOMIC DNA]</scope>
    <source>
        <strain evidence="4">G859</strain>
        <tissue evidence="4">Whole worm</tissue>
    </source>
</reference>
<feature type="domain" description="ERAP1-like C-terminal" evidence="3">
    <location>
        <begin position="2"/>
        <end position="226"/>
    </location>
</feature>
<gene>
    <name evidence="4" type="ORF">GCK32_012454</name>
</gene>
<keyword evidence="2" id="KW-0378">Hydrolase</keyword>
<dbReference type="InterPro" id="IPR050344">
    <property type="entry name" value="Peptidase_M1_aminopeptidases"/>
</dbReference>
<name>A0AAN8EPW6_TRICO</name>
<dbReference type="GO" id="GO:0008270">
    <property type="term" value="F:zinc ion binding"/>
    <property type="evidence" value="ECO:0007669"/>
    <property type="project" value="TreeGrafter"/>
</dbReference>
<dbReference type="PANTHER" id="PTHR11533">
    <property type="entry name" value="PROTEASE M1 ZINC METALLOPROTEASE"/>
    <property type="match status" value="1"/>
</dbReference>
<evidence type="ECO:0000313" key="5">
    <source>
        <dbReference type="Proteomes" id="UP001331761"/>
    </source>
</evidence>
<proteinExistence type="inferred from homology"/>
<protein>
    <recommendedName>
        <fullName evidence="3">ERAP1-like C-terminal domain-containing protein</fullName>
    </recommendedName>
</protein>
<dbReference type="EMBL" id="WIXE01024102">
    <property type="protein sequence ID" value="KAK5965906.1"/>
    <property type="molecule type" value="Genomic_DNA"/>
</dbReference>
<dbReference type="Pfam" id="PF11838">
    <property type="entry name" value="ERAP1_C"/>
    <property type="match status" value="1"/>
</dbReference>
<dbReference type="Gene3D" id="1.25.50.20">
    <property type="match status" value="1"/>
</dbReference>
<keyword evidence="2" id="KW-0031">Aminopeptidase</keyword>
<evidence type="ECO:0000256" key="2">
    <source>
        <dbReference type="ARBA" id="ARBA00022438"/>
    </source>
</evidence>
<dbReference type="GO" id="GO:0016020">
    <property type="term" value="C:membrane"/>
    <property type="evidence" value="ECO:0007669"/>
    <property type="project" value="TreeGrafter"/>
</dbReference>
<evidence type="ECO:0000256" key="1">
    <source>
        <dbReference type="ARBA" id="ARBA00010136"/>
    </source>
</evidence>
<organism evidence="4 5">
    <name type="scientific">Trichostrongylus colubriformis</name>
    <name type="common">Black scour worm</name>
    <dbReference type="NCBI Taxonomy" id="6319"/>
    <lineage>
        <taxon>Eukaryota</taxon>
        <taxon>Metazoa</taxon>
        <taxon>Ecdysozoa</taxon>
        <taxon>Nematoda</taxon>
        <taxon>Chromadorea</taxon>
        <taxon>Rhabditida</taxon>
        <taxon>Rhabditina</taxon>
        <taxon>Rhabditomorpha</taxon>
        <taxon>Strongyloidea</taxon>
        <taxon>Trichostrongylidae</taxon>
        <taxon>Trichostrongylus</taxon>
    </lineage>
</organism>
<feature type="non-terminal residue" evidence="4">
    <location>
        <position position="227"/>
    </location>
</feature>
<dbReference type="GO" id="GO:0070006">
    <property type="term" value="F:metalloaminopeptidase activity"/>
    <property type="evidence" value="ECO:0007669"/>
    <property type="project" value="TreeGrafter"/>
</dbReference>
<dbReference type="PANTHER" id="PTHR11533:SF276">
    <property type="entry name" value="GLUTAMYL AMINOPEPTIDASE"/>
    <property type="match status" value="1"/>
</dbReference>
<keyword evidence="5" id="KW-1185">Reference proteome</keyword>
<evidence type="ECO:0000313" key="4">
    <source>
        <dbReference type="EMBL" id="KAK5965906.1"/>
    </source>
</evidence>
<dbReference type="GO" id="GO:0043171">
    <property type="term" value="P:peptide catabolic process"/>
    <property type="evidence" value="ECO:0007669"/>
    <property type="project" value="TreeGrafter"/>
</dbReference>
<dbReference type="InterPro" id="IPR024571">
    <property type="entry name" value="ERAP1-like_C_dom"/>
</dbReference>
<sequence length="227" mass="26749">MDDSFTLAEIGNLSYMHALNISVYLRKERAYPPVKMLHAHLDFLVSRLTGHPQFRLFQPLFEHFRRNPVSNEGVKLHEELLSDLRGTVFSRVCLNGYLTCITYSHALMEKLRISCANDLLSNRTCNAIPPYLRQPIYSTAVMFGDDELFEFLHRKWEIEIYQTERERIWIALGASRKKEHIHRIFDDLFFHNFPSDLRPLCAGYVSYNHPLNHFISYVLENLERITT</sequence>